<accession>A0A6M3MGL4</accession>
<evidence type="ECO:0000313" key="1">
    <source>
        <dbReference type="EMBL" id="QJA99522.1"/>
    </source>
</evidence>
<evidence type="ECO:0000313" key="2">
    <source>
        <dbReference type="EMBL" id="QJB03942.1"/>
    </source>
</evidence>
<reference evidence="2" key="1">
    <citation type="submission" date="2020-03" db="EMBL/GenBank/DDBJ databases">
        <title>The deep terrestrial virosphere.</title>
        <authorList>
            <person name="Holmfeldt K."/>
            <person name="Nilsson E."/>
            <person name="Simone D."/>
            <person name="Lopez-Fernandez M."/>
            <person name="Wu X."/>
            <person name="de Brujin I."/>
            <person name="Lundin D."/>
            <person name="Andersson A."/>
            <person name="Bertilsson S."/>
            <person name="Dopson M."/>
        </authorList>
    </citation>
    <scope>NUCLEOTIDE SEQUENCE</scope>
    <source>
        <strain evidence="1">MM171A00973</strain>
        <strain evidence="2">MM171B00522</strain>
    </source>
</reference>
<dbReference type="AlphaFoldDB" id="A0A6M3MGL4"/>
<dbReference type="EMBL" id="MT143866">
    <property type="protein sequence ID" value="QJB03942.1"/>
    <property type="molecule type" value="Genomic_DNA"/>
</dbReference>
<organism evidence="2">
    <name type="scientific">viral metagenome</name>
    <dbReference type="NCBI Taxonomy" id="1070528"/>
    <lineage>
        <taxon>unclassified sequences</taxon>
        <taxon>metagenomes</taxon>
        <taxon>organismal metagenomes</taxon>
    </lineage>
</organism>
<protein>
    <submittedName>
        <fullName evidence="2">Uncharacterized protein</fullName>
    </submittedName>
</protein>
<sequence length="90" mass="10243">MKKMAKRKYESEIVPGKGFTEPTYAWVYCEKIDKPTKMFGDTFVSIENCAVVIPEGKGKPCKTRDGRDAICFEHIAIYEQGSPVYKKNKS</sequence>
<dbReference type="EMBL" id="MT143655">
    <property type="protein sequence ID" value="QJA99522.1"/>
    <property type="molecule type" value="Genomic_DNA"/>
</dbReference>
<proteinExistence type="predicted"/>
<gene>
    <name evidence="1" type="ORF">MM171A00973_0007</name>
    <name evidence="2" type="ORF">MM171B00522_0022</name>
</gene>
<name>A0A6M3MGL4_9ZZZZ</name>